<accession>A0ABS0IPB9</accession>
<reference evidence="1 2" key="1">
    <citation type="submission" date="2020-11" db="EMBL/GenBank/DDBJ databases">
        <authorList>
            <person name="Kim M.K."/>
        </authorList>
    </citation>
    <scope>NUCLEOTIDE SEQUENCE [LARGE SCALE GENOMIC DNA]</scope>
    <source>
        <strain evidence="1 2">BT683</strain>
    </source>
</reference>
<dbReference type="PROSITE" id="PS51257">
    <property type="entry name" value="PROKAR_LIPOPROTEIN"/>
    <property type="match status" value="1"/>
</dbReference>
<organism evidence="1 2">
    <name type="scientific">Hymenobacter jeongseonensis</name>
    <dbReference type="NCBI Taxonomy" id="2791027"/>
    <lineage>
        <taxon>Bacteria</taxon>
        <taxon>Pseudomonadati</taxon>
        <taxon>Bacteroidota</taxon>
        <taxon>Cytophagia</taxon>
        <taxon>Cytophagales</taxon>
        <taxon>Hymenobacteraceae</taxon>
        <taxon>Hymenobacter</taxon>
    </lineage>
</organism>
<dbReference type="RefSeq" id="WP_196284250.1">
    <property type="nucleotide sequence ID" value="NZ_JADQDQ010000021.1"/>
</dbReference>
<keyword evidence="2" id="KW-1185">Reference proteome</keyword>
<dbReference type="EMBL" id="JADQDQ010000021">
    <property type="protein sequence ID" value="MBF9239899.1"/>
    <property type="molecule type" value="Genomic_DNA"/>
</dbReference>
<dbReference type="Proteomes" id="UP000597617">
    <property type="component" value="Unassembled WGS sequence"/>
</dbReference>
<evidence type="ECO:0000313" key="1">
    <source>
        <dbReference type="EMBL" id="MBF9239899.1"/>
    </source>
</evidence>
<protein>
    <submittedName>
        <fullName evidence="1">Uncharacterized protein</fullName>
    </submittedName>
</protein>
<gene>
    <name evidence="1" type="ORF">I2I05_21080</name>
</gene>
<sequence>MNTLYRILLSGLTCLVLSAGGCDKEPDAPAPTSCPTPLAFSASMDGQGSILISGVSGGTAPYSYAVTDQNYQASEVFAGPYPDGSYVVSVRSAGGCFTSQLVSLTRTLPTSDLQLLTNGSSKNWRATRVVDQNGTTVQSCNSTPFTMTFTASYAVRLAQYSANGAGGACVLNENNATFLLGNGRRLTVRGKDFNGNSVDEYYQITRLDDKNLELSGITDPAKRLVLVN</sequence>
<proteinExistence type="predicted"/>
<evidence type="ECO:0000313" key="2">
    <source>
        <dbReference type="Proteomes" id="UP000597617"/>
    </source>
</evidence>
<comment type="caution">
    <text evidence="1">The sequence shown here is derived from an EMBL/GenBank/DDBJ whole genome shotgun (WGS) entry which is preliminary data.</text>
</comment>
<name>A0ABS0IPB9_9BACT</name>